<dbReference type="GeneID" id="301330106"/>
<dbReference type="InterPro" id="IPR010982">
    <property type="entry name" value="Lambda_DNA-bd_dom_sf"/>
</dbReference>
<protein>
    <submittedName>
        <fullName evidence="6">LacI family transcriptional regulator</fullName>
    </submittedName>
</protein>
<keyword evidence="7" id="KW-1185">Reference proteome</keyword>
<keyword evidence="2" id="KW-0238">DNA-binding</keyword>
<dbReference type="InterPro" id="IPR000843">
    <property type="entry name" value="HTH_LacI"/>
</dbReference>
<keyword evidence="1" id="KW-0805">Transcription regulation</keyword>
<feature type="compositionally biased region" description="Low complexity" evidence="4">
    <location>
        <begin position="175"/>
        <end position="197"/>
    </location>
</feature>
<evidence type="ECO:0000256" key="1">
    <source>
        <dbReference type="ARBA" id="ARBA00023015"/>
    </source>
</evidence>
<evidence type="ECO:0000256" key="2">
    <source>
        <dbReference type="ARBA" id="ARBA00023125"/>
    </source>
</evidence>
<evidence type="ECO:0000259" key="5">
    <source>
        <dbReference type="PROSITE" id="PS50932"/>
    </source>
</evidence>
<evidence type="ECO:0000313" key="7">
    <source>
        <dbReference type="Proteomes" id="UP001210169"/>
    </source>
</evidence>
<evidence type="ECO:0000256" key="3">
    <source>
        <dbReference type="ARBA" id="ARBA00023163"/>
    </source>
</evidence>
<dbReference type="Pfam" id="PF13377">
    <property type="entry name" value="Peripla_BP_3"/>
    <property type="match status" value="1"/>
</dbReference>
<dbReference type="RefSeq" id="WP_277410589.1">
    <property type="nucleotide sequence ID" value="NZ_CP114203.1"/>
</dbReference>
<dbReference type="CDD" id="cd06267">
    <property type="entry name" value="PBP1_LacI_sugar_binding-like"/>
    <property type="match status" value="1"/>
</dbReference>
<dbReference type="Pfam" id="PF00356">
    <property type="entry name" value="LacI"/>
    <property type="match status" value="1"/>
</dbReference>
<dbReference type="Gene3D" id="3.40.50.2300">
    <property type="match status" value="3"/>
</dbReference>
<evidence type="ECO:0000256" key="4">
    <source>
        <dbReference type="SAM" id="MobiDB-lite"/>
    </source>
</evidence>
<dbReference type="PANTHER" id="PTHR30146">
    <property type="entry name" value="LACI-RELATED TRANSCRIPTIONAL REPRESSOR"/>
    <property type="match status" value="1"/>
</dbReference>
<gene>
    <name evidence="6" type="ORF">STRNI_000905</name>
</gene>
<feature type="region of interest" description="Disordered" evidence="4">
    <location>
        <begin position="164"/>
        <end position="205"/>
    </location>
</feature>
<dbReference type="PROSITE" id="PS00356">
    <property type="entry name" value="HTH_LACI_1"/>
    <property type="match status" value="1"/>
</dbReference>
<evidence type="ECO:0000313" key="6">
    <source>
        <dbReference type="EMBL" id="WAU02837.1"/>
    </source>
</evidence>
<dbReference type="SUPFAM" id="SSF47413">
    <property type="entry name" value="lambda repressor-like DNA-binding domains"/>
    <property type="match status" value="1"/>
</dbReference>
<dbReference type="SMART" id="SM00354">
    <property type="entry name" value="HTH_LACI"/>
    <property type="match status" value="1"/>
</dbReference>
<dbReference type="PANTHER" id="PTHR30146:SF155">
    <property type="entry name" value="ALANINE RACEMASE"/>
    <property type="match status" value="1"/>
</dbReference>
<proteinExistence type="predicted"/>
<keyword evidence="3" id="KW-0804">Transcription</keyword>
<sequence>MTAPGEAARRKPARRPTIKDIARRAGVSESAVSFALNDRPGVSQDTRARVRRVAEELGWQANSAARALSGERAGAMGLVLARPAQTLGVESFFLQLVSGIQEVLSARQIALLLQVVEDLDTECALYRRWWAERRVDGVLVVDPRTDDPRPELLAALGLPAVVVGGPAAPGPDPAEPSAGEPSATEPATAEPSATEPAATPPHPLLSTVWADDAKAMARILDHLYGLGHRRIVHIAGLPGLAHTARRIQSLRTEADRRGLDRRQVHSVTTDYSDAEGAEATRRLLDAARPPTAIVYDNDVMAVAGASVAAERGIPVPGALSIVAWDDSALCRVTHPRLTALVRDTPGFGRLAAQELLAVLDGGPLRTVQGELPHLEARESTAMPPPG</sequence>
<dbReference type="SUPFAM" id="SSF53822">
    <property type="entry name" value="Periplasmic binding protein-like I"/>
    <property type="match status" value="1"/>
</dbReference>
<reference evidence="6 7" key="1">
    <citation type="submission" date="2022-12" db="EMBL/GenBank/DDBJ databases">
        <authorList>
            <person name="Ruckert C."/>
            <person name="Busche T."/>
            <person name="Kalinowski J."/>
            <person name="Wittmann C."/>
        </authorList>
    </citation>
    <scope>NUCLEOTIDE SEQUENCE [LARGE SCALE GENOMIC DNA]</scope>
    <source>
        <strain evidence="6 7">DSM 40276</strain>
    </source>
</reference>
<dbReference type="PROSITE" id="PS50932">
    <property type="entry name" value="HTH_LACI_2"/>
    <property type="match status" value="1"/>
</dbReference>
<dbReference type="InterPro" id="IPR046335">
    <property type="entry name" value="LacI/GalR-like_sensor"/>
</dbReference>
<accession>A0ABY7IV60</accession>
<dbReference type="Gene3D" id="1.10.260.40">
    <property type="entry name" value="lambda repressor-like DNA-binding domains"/>
    <property type="match status" value="1"/>
</dbReference>
<dbReference type="EMBL" id="CP114203">
    <property type="protein sequence ID" value="WAU02837.1"/>
    <property type="molecule type" value="Genomic_DNA"/>
</dbReference>
<dbReference type="InterPro" id="IPR028082">
    <property type="entry name" value="Peripla_BP_I"/>
</dbReference>
<feature type="domain" description="HTH lacI-type" evidence="5">
    <location>
        <begin position="16"/>
        <end position="70"/>
    </location>
</feature>
<organism evidence="6 7">
    <name type="scientific">Streptomyces nigrescens</name>
    <dbReference type="NCBI Taxonomy" id="1920"/>
    <lineage>
        <taxon>Bacteria</taxon>
        <taxon>Bacillati</taxon>
        <taxon>Actinomycetota</taxon>
        <taxon>Actinomycetes</taxon>
        <taxon>Kitasatosporales</taxon>
        <taxon>Streptomycetaceae</taxon>
        <taxon>Streptomyces</taxon>
    </lineage>
</organism>
<name>A0ABY7IV60_STRNI</name>
<dbReference type="Proteomes" id="UP001210169">
    <property type="component" value="Chromosome"/>
</dbReference>
<dbReference type="CDD" id="cd01392">
    <property type="entry name" value="HTH_LacI"/>
    <property type="match status" value="1"/>
</dbReference>